<organism evidence="1 2">
    <name type="scientific">Mikania micrantha</name>
    <name type="common">bitter vine</name>
    <dbReference type="NCBI Taxonomy" id="192012"/>
    <lineage>
        <taxon>Eukaryota</taxon>
        <taxon>Viridiplantae</taxon>
        <taxon>Streptophyta</taxon>
        <taxon>Embryophyta</taxon>
        <taxon>Tracheophyta</taxon>
        <taxon>Spermatophyta</taxon>
        <taxon>Magnoliopsida</taxon>
        <taxon>eudicotyledons</taxon>
        <taxon>Gunneridae</taxon>
        <taxon>Pentapetalae</taxon>
        <taxon>asterids</taxon>
        <taxon>campanulids</taxon>
        <taxon>Asterales</taxon>
        <taxon>Asteraceae</taxon>
        <taxon>Asteroideae</taxon>
        <taxon>Heliantheae alliance</taxon>
        <taxon>Eupatorieae</taxon>
        <taxon>Mikania</taxon>
    </lineage>
</organism>
<evidence type="ECO:0000313" key="1">
    <source>
        <dbReference type="EMBL" id="KAD7116939.1"/>
    </source>
</evidence>
<keyword evidence="2" id="KW-1185">Reference proteome</keyword>
<reference evidence="1 2" key="1">
    <citation type="submission" date="2019-05" db="EMBL/GenBank/DDBJ databases">
        <title>Mikania micrantha, genome provides insights into the molecular mechanism of rapid growth.</title>
        <authorList>
            <person name="Liu B."/>
        </authorList>
    </citation>
    <scope>NUCLEOTIDE SEQUENCE [LARGE SCALE GENOMIC DNA]</scope>
    <source>
        <strain evidence="1">NLD-2019</strain>
        <tissue evidence="1">Leaf</tissue>
    </source>
</reference>
<accession>A0A5N6PTS4</accession>
<protein>
    <submittedName>
        <fullName evidence="1">Uncharacterized protein</fullName>
    </submittedName>
</protein>
<proteinExistence type="predicted"/>
<comment type="caution">
    <text evidence="1">The sequence shown here is derived from an EMBL/GenBank/DDBJ whole genome shotgun (WGS) entry which is preliminary data.</text>
</comment>
<dbReference type="Proteomes" id="UP000326396">
    <property type="component" value="Linkage Group LG10"/>
</dbReference>
<evidence type="ECO:0000313" key="2">
    <source>
        <dbReference type="Proteomes" id="UP000326396"/>
    </source>
</evidence>
<dbReference type="EMBL" id="SZYD01000002">
    <property type="protein sequence ID" value="KAD7116939.1"/>
    <property type="molecule type" value="Genomic_DNA"/>
</dbReference>
<name>A0A5N6PTS4_9ASTR</name>
<dbReference type="AlphaFoldDB" id="A0A5N6PTS4"/>
<sequence>MIFENRINHDVETTLFARRWLRNGGGGAGCGGAAYCTHAFTAMEAAVVEACGGSGRRRWSCTVVAPGRRLWKSVDGYLPSCRLPGQEQELCCSRIHKFVKIANLLLPPLEVDLSNPYSLPCFKQQLMETLRTTEPSDL</sequence>
<gene>
    <name evidence="1" type="ORF">E3N88_04207</name>
</gene>